<protein>
    <submittedName>
        <fullName evidence="1">18101_t:CDS:1</fullName>
    </submittedName>
</protein>
<dbReference type="EMBL" id="CAJVPY010014750">
    <property type="protein sequence ID" value="CAG8748137.1"/>
    <property type="molecule type" value="Genomic_DNA"/>
</dbReference>
<evidence type="ECO:0000313" key="1">
    <source>
        <dbReference type="EMBL" id="CAG8748137.1"/>
    </source>
</evidence>
<organism evidence="1 2">
    <name type="scientific">Dentiscutata erythropus</name>
    <dbReference type="NCBI Taxonomy" id="1348616"/>
    <lineage>
        <taxon>Eukaryota</taxon>
        <taxon>Fungi</taxon>
        <taxon>Fungi incertae sedis</taxon>
        <taxon>Mucoromycota</taxon>
        <taxon>Glomeromycotina</taxon>
        <taxon>Glomeromycetes</taxon>
        <taxon>Diversisporales</taxon>
        <taxon>Gigasporaceae</taxon>
        <taxon>Dentiscutata</taxon>
    </lineage>
</organism>
<name>A0A9N9IS13_9GLOM</name>
<keyword evidence="2" id="KW-1185">Reference proteome</keyword>
<comment type="caution">
    <text evidence="1">The sequence shown here is derived from an EMBL/GenBank/DDBJ whole genome shotgun (WGS) entry which is preliminary data.</text>
</comment>
<reference evidence="1" key="1">
    <citation type="submission" date="2021-06" db="EMBL/GenBank/DDBJ databases">
        <authorList>
            <person name="Kallberg Y."/>
            <person name="Tangrot J."/>
            <person name="Rosling A."/>
        </authorList>
    </citation>
    <scope>NUCLEOTIDE SEQUENCE</scope>
    <source>
        <strain evidence="1">MA453B</strain>
    </source>
</reference>
<dbReference type="Proteomes" id="UP000789405">
    <property type="component" value="Unassembled WGS sequence"/>
</dbReference>
<proteinExistence type="predicted"/>
<accession>A0A9N9IS13</accession>
<sequence>LSEWRMILMDLSISSEESDIKRSFISANDEIKSMQFILPNYQSSMYISKPIKTKEIRLAYESAKFRDSKMCDLDVNAMQLC</sequence>
<dbReference type="AlphaFoldDB" id="A0A9N9IS13"/>
<feature type="non-terminal residue" evidence="1">
    <location>
        <position position="81"/>
    </location>
</feature>
<evidence type="ECO:0000313" key="2">
    <source>
        <dbReference type="Proteomes" id="UP000789405"/>
    </source>
</evidence>
<dbReference type="OrthoDB" id="2420851at2759"/>
<gene>
    <name evidence="1" type="ORF">DERYTH_LOCUS16629</name>
</gene>